<dbReference type="Proteomes" id="UP000179072">
    <property type="component" value="Unassembled WGS sequence"/>
</dbReference>
<dbReference type="Pfam" id="PF08241">
    <property type="entry name" value="Methyltransf_11"/>
    <property type="match status" value="1"/>
</dbReference>
<reference evidence="2 3" key="1">
    <citation type="journal article" date="2016" name="Nat. Commun.">
        <title>Thousands of microbial genomes shed light on interconnected biogeochemical processes in an aquifer system.</title>
        <authorList>
            <person name="Anantharaman K."/>
            <person name="Brown C.T."/>
            <person name="Hug L.A."/>
            <person name="Sharon I."/>
            <person name="Castelle C.J."/>
            <person name="Probst A.J."/>
            <person name="Thomas B.C."/>
            <person name="Singh A."/>
            <person name="Wilkins M.J."/>
            <person name="Karaoz U."/>
            <person name="Brodie E.L."/>
            <person name="Williams K.H."/>
            <person name="Hubbard S.S."/>
            <person name="Banfield J.F."/>
        </authorList>
    </citation>
    <scope>NUCLEOTIDE SEQUENCE [LARGE SCALE GENOMIC DNA]</scope>
</reference>
<dbReference type="AlphaFoldDB" id="A0A1F7IML9"/>
<feature type="domain" description="Methyltransferase type 11" evidence="1">
    <location>
        <begin position="64"/>
        <end position="153"/>
    </location>
</feature>
<dbReference type="InterPro" id="IPR013216">
    <property type="entry name" value="Methyltransf_11"/>
</dbReference>
<dbReference type="PANTHER" id="PTHR43861">
    <property type="entry name" value="TRANS-ACONITATE 2-METHYLTRANSFERASE-RELATED"/>
    <property type="match status" value="1"/>
</dbReference>
<evidence type="ECO:0000313" key="2">
    <source>
        <dbReference type="EMBL" id="OGK44605.1"/>
    </source>
</evidence>
<gene>
    <name evidence="2" type="ORF">A2957_00940</name>
</gene>
<dbReference type="SUPFAM" id="SSF53335">
    <property type="entry name" value="S-adenosyl-L-methionine-dependent methyltransferases"/>
    <property type="match status" value="1"/>
</dbReference>
<evidence type="ECO:0000313" key="3">
    <source>
        <dbReference type="Proteomes" id="UP000179072"/>
    </source>
</evidence>
<sequence>MLKKNQIKKTLKKIAWKLSGGYKPEKFWNQFAETLYQDPWQHGIYTSQKWLLKHIKKAKPQSILEVGCGFGRNIKFFIDHGIKPEVIIGVDISDNLLKKAKAFIGNKKVRLKHADICDLPFKDRSLDIVITHGVLMHVSSDVALEALIQMKRVSSKAILVVEQNSPADNDYTFLHDYKKLFKQANLEIIEYNSDRDIGLDMIYGQIRKRS</sequence>
<organism evidence="2 3">
    <name type="scientific">Candidatus Roizmanbacteria bacterium RIFCSPLOWO2_01_FULL_38_11</name>
    <dbReference type="NCBI Taxonomy" id="1802060"/>
    <lineage>
        <taxon>Bacteria</taxon>
        <taxon>Candidatus Roizmaniibacteriota</taxon>
    </lineage>
</organism>
<dbReference type="EMBL" id="MGAK01000014">
    <property type="protein sequence ID" value="OGK44605.1"/>
    <property type="molecule type" value="Genomic_DNA"/>
</dbReference>
<dbReference type="GO" id="GO:0008757">
    <property type="term" value="F:S-adenosylmethionine-dependent methyltransferase activity"/>
    <property type="evidence" value="ECO:0007669"/>
    <property type="project" value="InterPro"/>
</dbReference>
<dbReference type="Gene3D" id="3.40.50.150">
    <property type="entry name" value="Vaccinia Virus protein VP39"/>
    <property type="match status" value="1"/>
</dbReference>
<name>A0A1F7IML9_9BACT</name>
<comment type="caution">
    <text evidence="2">The sequence shown here is derived from an EMBL/GenBank/DDBJ whole genome shotgun (WGS) entry which is preliminary data.</text>
</comment>
<dbReference type="STRING" id="1802060.A2957_00940"/>
<proteinExistence type="predicted"/>
<protein>
    <recommendedName>
        <fullName evidence="1">Methyltransferase type 11 domain-containing protein</fullName>
    </recommendedName>
</protein>
<evidence type="ECO:0000259" key="1">
    <source>
        <dbReference type="Pfam" id="PF08241"/>
    </source>
</evidence>
<dbReference type="PANTHER" id="PTHR43861:SF1">
    <property type="entry name" value="TRANS-ACONITATE 2-METHYLTRANSFERASE"/>
    <property type="match status" value="1"/>
</dbReference>
<dbReference type="CDD" id="cd02440">
    <property type="entry name" value="AdoMet_MTases"/>
    <property type="match status" value="1"/>
</dbReference>
<accession>A0A1F7IML9</accession>
<dbReference type="InterPro" id="IPR029063">
    <property type="entry name" value="SAM-dependent_MTases_sf"/>
</dbReference>